<accession>A0A4C1UX19</accession>
<dbReference type="Proteomes" id="UP000299102">
    <property type="component" value="Unassembled WGS sequence"/>
</dbReference>
<protein>
    <submittedName>
        <fullName evidence="2">Uncharacterized protein</fullName>
    </submittedName>
</protein>
<name>A0A4C1UX19_EUMVA</name>
<gene>
    <name evidence="2" type="ORF">EVAR_77336_1</name>
</gene>
<proteinExistence type="predicted"/>
<evidence type="ECO:0000313" key="3">
    <source>
        <dbReference type="Proteomes" id="UP000299102"/>
    </source>
</evidence>
<feature type="compositionally biased region" description="Basic residues" evidence="1">
    <location>
        <begin position="114"/>
        <end position="125"/>
    </location>
</feature>
<comment type="caution">
    <text evidence="2">The sequence shown here is derived from an EMBL/GenBank/DDBJ whole genome shotgun (WGS) entry which is preliminary data.</text>
</comment>
<dbReference type="EMBL" id="BGZK01000241">
    <property type="protein sequence ID" value="GBP31041.1"/>
    <property type="molecule type" value="Genomic_DNA"/>
</dbReference>
<organism evidence="2 3">
    <name type="scientific">Eumeta variegata</name>
    <name type="common">Bagworm moth</name>
    <name type="synonym">Eumeta japonica</name>
    <dbReference type="NCBI Taxonomy" id="151549"/>
    <lineage>
        <taxon>Eukaryota</taxon>
        <taxon>Metazoa</taxon>
        <taxon>Ecdysozoa</taxon>
        <taxon>Arthropoda</taxon>
        <taxon>Hexapoda</taxon>
        <taxon>Insecta</taxon>
        <taxon>Pterygota</taxon>
        <taxon>Neoptera</taxon>
        <taxon>Endopterygota</taxon>
        <taxon>Lepidoptera</taxon>
        <taxon>Glossata</taxon>
        <taxon>Ditrysia</taxon>
        <taxon>Tineoidea</taxon>
        <taxon>Psychidae</taxon>
        <taxon>Oiketicinae</taxon>
        <taxon>Eumeta</taxon>
    </lineage>
</organism>
<dbReference type="AlphaFoldDB" id="A0A4C1UX19"/>
<sequence>MRGDTNSAKIMSFLTFKQRKERNVRLNCRRKTENAGRRRTGTAFIREHICGVENKTTVLLDERGSSAWTRGERQRQSSDPELAYLGPPGARGHFQLPGCHPKKGHGSPVVGRRVCPRHRPVAGST</sequence>
<keyword evidence="3" id="KW-1185">Reference proteome</keyword>
<feature type="region of interest" description="Disordered" evidence="1">
    <location>
        <begin position="98"/>
        <end position="125"/>
    </location>
</feature>
<reference evidence="2 3" key="1">
    <citation type="journal article" date="2019" name="Commun. Biol.">
        <title>The bagworm genome reveals a unique fibroin gene that provides high tensile strength.</title>
        <authorList>
            <person name="Kono N."/>
            <person name="Nakamura H."/>
            <person name="Ohtoshi R."/>
            <person name="Tomita M."/>
            <person name="Numata K."/>
            <person name="Arakawa K."/>
        </authorList>
    </citation>
    <scope>NUCLEOTIDE SEQUENCE [LARGE SCALE GENOMIC DNA]</scope>
</reference>
<evidence type="ECO:0000256" key="1">
    <source>
        <dbReference type="SAM" id="MobiDB-lite"/>
    </source>
</evidence>
<evidence type="ECO:0000313" key="2">
    <source>
        <dbReference type="EMBL" id="GBP31041.1"/>
    </source>
</evidence>